<dbReference type="PROSITE" id="PS50043">
    <property type="entry name" value="HTH_LUXR_2"/>
    <property type="match status" value="1"/>
</dbReference>
<name>A0A1S1HEM9_9SPHN</name>
<evidence type="ECO:0000259" key="1">
    <source>
        <dbReference type="PROSITE" id="PS50043"/>
    </source>
</evidence>
<dbReference type="InterPro" id="IPR000792">
    <property type="entry name" value="Tscrpt_reg_LuxR_C"/>
</dbReference>
<sequence>MPNPIQMDDAAETLLPSALLETLYGSLLDPTPWERFLRAFADHLNSSFATLLLTVPGASTPGMSVTPGANPQVEEDYQSFFTADPFIGLPEGEVVHFAEFVDPETDRSAEFLSAFLDAVGGNQILGVDLRAASGFEARFRATRDRSRPDFDRTERDAFQALVPHLRTAVRLYERLATIGTEQGVFQGAIDQMAVATIILDHGGRILRTNARADVLLARNDGLSRTGAGSGRDRLIVGSRDDQKALDALLRTLDSESDPHVIPPLRLRIERPSGERDLAVVAQPVAGPAFMRGGAAAALALFVTEPGSRTGPSPEAIRDLFQLTPAEAQLAAALANGVSLIDAADRLGVTHNTVRGHLRAIFAKTGVRRQSQLVHLLNARLP</sequence>
<dbReference type="Pfam" id="PF00196">
    <property type="entry name" value="GerE"/>
    <property type="match status" value="1"/>
</dbReference>
<dbReference type="InterPro" id="IPR016032">
    <property type="entry name" value="Sig_transdc_resp-reg_C-effctor"/>
</dbReference>
<organism evidence="2 3">
    <name type="scientific">Edaphosphingomonas haloaromaticamans</name>
    <dbReference type="NCBI Taxonomy" id="653954"/>
    <lineage>
        <taxon>Bacteria</taxon>
        <taxon>Pseudomonadati</taxon>
        <taxon>Pseudomonadota</taxon>
        <taxon>Alphaproteobacteria</taxon>
        <taxon>Sphingomonadales</taxon>
        <taxon>Rhizorhabdaceae</taxon>
        <taxon>Edaphosphingomonas</taxon>
    </lineage>
</organism>
<protein>
    <recommendedName>
        <fullName evidence="1">HTH luxR-type domain-containing protein</fullName>
    </recommendedName>
</protein>
<reference evidence="2 3" key="1">
    <citation type="submission" date="2016-09" db="EMBL/GenBank/DDBJ databases">
        <title>Metabolic pathway, cell adaptation mechanisms and a novel monoxygenase revealed through proteogenomic-transcription analysis of a Sphingomonas haloaromaticamans strain degrading the fungicide ortho-phenylphenol.</title>
        <authorList>
            <person name="Perruchon C."/>
            <person name="Papadopoulou E.S."/>
            <person name="Rousidou C."/>
            <person name="Vasileiadis S."/>
            <person name="Tanou G."/>
            <person name="Amoutzias G."/>
            <person name="Molassiotis A."/>
            <person name="Karpouzas D.G."/>
        </authorList>
    </citation>
    <scope>NUCLEOTIDE SEQUENCE [LARGE SCALE GENOMIC DNA]</scope>
    <source>
        <strain evidence="2 3">P3</strain>
    </source>
</reference>
<dbReference type="OrthoDB" id="5497412at2"/>
<dbReference type="SUPFAM" id="SSF46894">
    <property type="entry name" value="C-terminal effector domain of the bipartite response regulators"/>
    <property type="match status" value="1"/>
</dbReference>
<dbReference type="RefSeq" id="WP_084653061.1">
    <property type="nucleotide sequence ID" value="NZ_MIPT01000001.1"/>
</dbReference>
<dbReference type="GO" id="GO:0003677">
    <property type="term" value="F:DNA binding"/>
    <property type="evidence" value="ECO:0007669"/>
    <property type="project" value="InterPro"/>
</dbReference>
<feature type="domain" description="HTH luxR-type" evidence="1">
    <location>
        <begin position="315"/>
        <end position="380"/>
    </location>
</feature>
<accession>A0A1S1HEM9</accession>
<dbReference type="AlphaFoldDB" id="A0A1S1HEM9"/>
<dbReference type="GO" id="GO:0006355">
    <property type="term" value="P:regulation of DNA-templated transcription"/>
    <property type="evidence" value="ECO:0007669"/>
    <property type="project" value="InterPro"/>
</dbReference>
<dbReference type="Gene3D" id="1.10.10.10">
    <property type="entry name" value="Winged helix-like DNA-binding domain superfamily/Winged helix DNA-binding domain"/>
    <property type="match status" value="1"/>
</dbReference>
<keyword evidence="3" id="KW-1185">Reference proteome</keyword>
<dbReference type="Proteomes" id="UP000179467">
    <property type="component" value="Unassembled WGS sequence"/>
</dbReference>
<dbReference type="SMART" id="SM00421">
    <property type="entry name" value="HTH_LUXR"/>
    <property type="match status" value="1"/>
</dbReference>
<evidence type="ECO:0000313" key="2">
    <source>
        <dbReference type="EMBL" id="OHT19956.1"/>
    </source>
</evidence>
<gene>
    <name evidence="2" type="ORF">BHE75_01950</name>
</gene>
<evidence type="ECO:0000313" key="3">
    <source>
        <dbReference type="Proteomes" id="UP000179467"/>
    </source>
</evidence>
<comment type="caution">
    <text evidence="2">The sequence shown here is derived from an EMBL/GenBank/DDBJ whole genome shotgun (WGS) entry which is preliminary data.</text>
</comment>
<dbReference type="EMBL" id="MIPT01000001">
    <property type="protein sequence ID" value="OHT19956.1"/>
    <property type="molecule type" value="Genomic_DNA"/>
</dbReference>
<proteinExistence type="predicted"/>
<dbReference type="InterPro" id="IPR036388">
    <property type="entry name" value="WH-like_DNA-bd_sf"/>
</dbReference>